<organism evidence="1 2">
    <name type="scientific">Panagrolaimus sp. JU765</name>
    <dbReference type="NCBI Taxonomy" id="591449"/>
    <lineage>
        <taxon>Eukaryota</taxon>
        <taxon>Metazoa</taxon>
        <taxon>Ecdysozoa</taxon>
        <taxon>Nematoda</taxon>
        <taxon>Chromadorea</taxon>
        <taxon>Rhabditida</taxon>
        <taxon>Tylenchina</taxon>
        <taxon>Panagrolaimomorpha</taxon>
        <taxon>Panagrolaimoidea</taxon>
        <taxon>Panagrolaimidae</taxon>
        <taxon>Panagrolaimus</taxon>
    </lineage>
</organism>
<sequence>MKTIIFFIFLFVDFCFGQKLIQANILWRHGDRAPLTSYSTDLVAEKEWGVHFGELTPLGLEQSFTKGLIIRQRYVRDLKLISPIYDSKQIFVRSTNVDRTLLSASAVLDGIYYDGEVEVPINSVHPLPAKTVNVPVHTVDYDTDYLL</sequence>
<evidence type="ECO:0000313" key="2">
    <source>
        <dbReference type="WBParaSite" id="JU765_v2.g7917.t1"/>
    </source>
</evidence>
<proteinExistence type="predicted"/>
<dbReference type="Proteomes" id="UP000887576">
    <property type="component" value="Unplaced"/>
</dbReference>
<dbReference type="WBParaSite" id="JU765_v2.g7917.t1">
    <property type="protein sequence ID" value="JU765_v2.g7917.t1"/>
    <property type="gene ID" value="JU765_v2.g7917"/>
</dbReference>
<name>A0AC34RKL2_9BILA</name>
<accession>A0AC34RKL2</accession>
<protein>
    <submittedName>
        <fullName evidence="2">Histidine-type phosphatase</fullName>
    </submittedName>
</protein>
<reference evidence="2" key="1">
    <citation type="submission" date="2022-11" db="UniProtKB">
        <authorList>
            <consortium name="WormBaseParasite"/>
        </authorList>
    </citation>
    <scope>IDENTIFICATION</scope>
</reference>
<evidence type="ECO:0000313" key="1">
    <source>
        <dbReference type="Proteomes" id="UP000887576"/>
    </source>
</evidence>